<evidence type="ECO:0000313" key="2">
    <source>
        <dbReference type="Proteomes" id="UP001206126"/>
    </source>
</evidence>
<name>A0ABT2DDY9_9BURK</name>
<dbReference type="EMBL" id="JANUHB010000002">
    <property type="protein sequence ID" value="MCS0808641.1"/>
    <property type="molecule type" value="Genomic_DNA"/>
</dbReference>
<sequence>MSRFSKTIEQADTGMVIAEVYNAATGRRVGVSFFCWPPFSQRRRLQRAHAWADKWIENCDAFCVEAGPVGGKEQA</sequence>
<protein>
    <submittedName>
        <fullName evidence="1">Uncharacterized protein</fullName>
    </submittedName>
</protein>
<evidence type="ECO:0000313" key="1">
    <source>
        <dbReference type="EMBL" id="MCS0808641.1"/>
    </source>
</evidence>
<dbReference type="RefSeq" id="WP_258822405.1">
    <property type="nucleotide sequence ID" value="NZ_JANUHB010000002.1"/>
</dbReference>
<proteinExistence type="predicted"/>
<organism evidence="1 2">
    <name type="scientific">Massilia agilis</name>
    <dbReference type="NCBI Taxonomy" id="1811226"/>
    <lineage>
        <taxon>Bacteria</taxon>
        <taxon>Pseudomonadati</taxon>
        <taxon>Pseudomonadota</taxon>
        <taxon>Betaproteobacteria</taxon>
        <taxon>Burkholderiales</taxon>
        <taxon>Oxalobacteraceae</taxon>
        <taxon>Telluria group</taxon>
        <taxon>Massilia</taxon>
    </lineage>
</organism>
<dbReference type="Proteomes" id="UP001206126">
    <property type="component" value="Unassembled WGS sequence"/>
</dbReference>
<reference evidence="1 2" key="1">
    <citation type="submission" date="2022-08" db="EMBL/GenBank/DDBJ databases">
        <title>Reclassification of Massilia species as members of the genera Telluria, Duganella, Pseudoduganella, Mokoshia gen. nov. and Zemynaea gen. nov. using orthogonal and non-orthogonal genome-based approaches.</title>
        <authorList>
            <person name="Bowman J.P."/>
        </authorList>
    </citation>
    <scope>NUCLEOTIDE SEQUENCE [LARGE SCALE GENOMIC DNA]</scope>
    <source>
        <strain evidence="1 2">JCM 31605</strain>
    </source>
</reference>
<gene>
    <name evidence="1" type="ORF">NX774_11995</name>
</gene>
<accession>A0ABT2DDY9</accession>
<comment type="caution">
    <text evidence="1">The sequence shown here is derived from an EMBL/GenBank/DDBJ whole genome shotgun (WGS) entry which is preliminary data.</text>
</comment>
<keyword evidence="2" id="KW-1185">Reference proteome</keyword>